<dbReference type="PANTHER" id="PTHR14859">
    <property type="entry name" value="CALCOFLUOR WHITE HYPERSENSITIVE PROTEIN PRECURSOR"/>
    <property type="match status" value="1"/>
</dbReference>
<dbReference type="InterPro" id="IPR051916">
    <property type="entry name" value="GPI-anchor_lipid_remodeler"/>
</dbReference>
<dbReference type="GO" id="GO:0006506">
    <property type="term" value="P:GPI anchor biosynthetic process"/>
    <property type="evidence" value="ECO:0007669"/>
    <property type="project" value="TreeGrafter"/>
</dbReference>
<dbReference type="AlphaFoldDB" id="A0A6N2Z0Z0"/>
<feature type="domain" description="Endonuclease/exonuclease/phosphatase" evidence="1">
    <location>
        <begin position="4"/>
        <end position="206"/>
    </location>
</feature>
<protein>
    <recommendedName>
        <fullName evidence="1">Endonuclease/exonuclease/phosphatase domain-containing protein</fullName>
    </recommendedName>
</protein>
<gene>
    <name evidence="2" type="ORF">IBLFYP30_00973</name>
</gene>
<dbReference type="RefSeq" id="WP_156530583.1">
    <property type="nucleotide sequence ID" value="NZ_CACRUE010000006.1"/>
</dbReference>
<organism evidence="2">
    <name type="scientific">Intestinibacter bartlettii</name>
    <dbReference type="NCBI Taxonomy" id="261299"/>
    <lineage>
        <taxon>Bacteria</taxon>
        <taxon>Bacillati</taxon>
        <taxon>Bacillota</taxon>
        <taxon>Clostridia</taxon>
        <taxon>Peptostreptococcales</taxon>
        <taxon>Peptostreptococcaceae</taxon>
        <taxon>Intestinibacter</taxon>
    </lineage>
</organism>
<proteinExistence type="predicted"/>
<dbReference type="GO" id="GO:0003824">
    <property type="term" value="F:catalytic activity"/>
    <property type="evidence" value="ECO:0007669"/>
    <property type="project" value="InterPro"/>
</dbReference>
<name>A0A6N2Z0Z0_9FIRM</name>
<dbReference type="InterPro" id="IPR005135">
    <property type="entry name" value="Endo/exonuclease/phosphatase"/>
</dbReference>
<reference evidence="2" key="1">
    <citation type="submission" date="2019-11" db="EMBL/GenBank/DDBJ databases">
        <authorList>
            <person name="Feng L."/>
        </authorList>
    </citation>
    <scope>NUCLEOTIDE SEQUENCE</scope>
    <source>
        <strain evidence="2">IbartlettiiLFYP30</strain>
    </source>
</reference>
<dbReference type="EMBL" id="CACRUE010000006">
    <property type="protein sequence ID" value="VYT70912.1"/>
    <property type="molecule type" value="Genomic_DNA"/>
</dbReference>
<dbReference type="InterPro" id="IPR036691">
    <property type="entry name" value="Endo/exonu/phosph_ase_sf"/>
</dbReference>
<accession>A0A6N2Z0Z0</accession>
<dbReference type="PANTHER" id="PTHR14859:SF1">
    <property type="entry name" value="PGAP2-INTERACTING PROTEIN"/>
    <property type="match status" value="1"/>
</dbReference>
<dbReference type="Pfam" id="PF03372">
    <property type="entry name" value="Exo_endo_phos"/>
    <property type="match status" value="1"/>
</dbReference>
<evidence type="ECO:0000259" key="1">
    <source>
        <dbReference type="Pfam" id="PF03372"/>
    </source>
</evidence>
<dbReference type="Gene3D" id="3.60.10.10">
    <property type="entry name" value="Endonuclease/exonuclease/phosphatase"/>
    <property type="match status" value="1"/>
</dbReference>
<evidence type="ECO:0000313" key="2">
    <source>
        <dbReference type="EMBL" id="VYT70912.1"/>
    </source>
</evidence>
<sequence length="215" mass="25151">MKIISYNIHTGTDKDKNRTLRQMAKYLKSQNCDIICLQEVLYSQYRMLKFYLQMDGSFAENVSDKQYGICIFSKYKILVRNHVFLTSKKEQRGFAHIKVKIEGDRYLNVINTHLGLDKYERVKQINEILDFISINLEGNIEDLAGNIVCGDFNEKNIYMNNFNDVAVDLNKDNLPTFAKNRIDYCFISENLTAKSYIVDEVYMSDHFPVIVEFSD</sequence>
<dbReference type="SUPFAM" id="SSF56219">
    <property type="entry name" value="DNase I-like"/>
    <property type="match status" value="1"/>
</dbReference>
<dbReference type="GO" id="GO:0016020">
    <property type="term" value="C:membrane"/>
    <property type="evidence" value="ECO:0007669"/>
    <property type="project" value="GOC"/>
</dbReference>